<organism evidence="1">
    <name type="scientific">marine sediment metagenome</name>
    <dbReference type="NCBI Taxonomy" id="412755"/>
    <lineage>
        <taxon>unclassified sequences</taxon>
        <taxon>metagenomes</taxon>
        <taxon>ecological metagenomes</taxon>
    </lineage>
</organism>
<reference evidence="1" key="1">
    <citation type="journal article" date="2015" name="Nature">
        <title>Complex archaea that bridge the gap between prokaryotes and eukaryotes.</title>
        <authorList>
            <person name="Spang A."/>
            <person name="Saw J.H."/>
            <person name="Jorgensen S.L."/>
            <person name="Zaremba-Niedzwiedzka K."/>
            <person name="Martijn J."/>
            <person name="Lind A.E."/>
            <person name="van Eijk R."/>
            <person name="Schleper C."/>
            <person name="Guy L."/>
            <person name="Ettema T.J."/>
        </authorList>
    </citation>
    <scope>NUCLEOTIDE SEQUENCE</scope>
</reference>
<protein>
    <submittedName>
        <fullName evidence="1">Uncharacterized protein</fullName>
    </submittedName>
</protein>
<dbReference type="EMBL" id="LAZR01000300">
    <property type="protein sequence ID" value="KKN76056.1"/>
    <property type="molecule type" value="Genomic_DNA"/>
</dbReference>
<comment type="caution">
    <text evidence="1">The sequence shown here is derived from an EMBL/GenBank/DDBJ whole genome shotgun (WGS) entry which is preliminary data.</text>
</comment>
<evidence type="ECO:0000313" key="1">
    <source>
        <dbReference type="EMBL" id="KKN76056.1"/>
    </source>
</evidence>
<dbReference type="AlphaFoldDB" id="A0A0F9VRF3"/>
<sequence length="54" mass="5900">MSLRKQGGKMAKKKDAFEGFHDIIKSDEVVNIGKGIVEGLSSKGNGLNILKKKR</sequence>
<name>A0A0F9VRF3_9ZZZZ</name>
<gene>
    <name evidence="1" type="ORF">LCGC14_0374460</name>
</gene>
<proteinExistence type="predicted"/>
<accession>A0A0F9VRF3</accession>